<reference evidence="1" key="1">
    <citation type="submission" date="2011-02" db="EMBL/GenBank/DDBJ databases">
        <title>The genome of the leaf-cutting ant Acromyrmex echinatior suggests key adaptations to social evolution and fungus farming.</title>
        <authorList>
            <person name="Nygaard S."/>
            <person name="Zhang G."/>
        </authorList>
    </citation>
    <scope>NUCLEOTIDE SEQUENCE</scope>
</reference>
<protein>
    <submittedName>
        <fullName evidence="1">Uncharacterized protein</fullName>
    </submittedName>
</protein>
<accession>F4WAK8</accession>
<dbReference type="InParanoid" id="F4WAK8"/>
<keyword evidence="2" id="KW-1185">Reference proteome</keyword>
<dbReference type="Proteomes" id="UP000007755">
    <property type="component" value="Unassembled WGS sequence"/>
</dbReference>
<sequence length="90" mass="9726">MRVSPLREKHSPNSCDVHILKALQIPVGGSHISRSSGAVLENLCFWCGRSIALCERRVYVAAYNLSPQLSDVSLGSRSGHLHVSPTTAVT</sequence>
<dbReference type="EMBL" id="GL888050">
    <property type="protein sequence ID" value="EGI68766.1"/>
    <property type="molecule type" value="Genomic_DNA"/>
</dbReference>
<name>F4WAK8_ACREC</name>
<proteinExistence type="predicted"/>
<evidence type="ECO:0000313" key="2">
    <source>
        <dbReference type="Proteomes" id="UP000007755"/>
    </source>
</evidence>
<dbReference type="AlphaFoldDB" id="F4WAK8"/>
<organism evidence="2">
    <name type="scientific">Acromyrmex echinatior</name>
    <name type="common">Panamanian leafcutter ant</name>
    <name type="synonym">Acromyrmex octospinosus echinatior</name>
    <dbReference type="NCBI Taxonomy" id="103372"/>
    <lineage>
        <taxon>Eukaryota</taxon>
        <taxon>Metazoa</taxon>
        <taxon>Ecdysozoa</taxon>
        <taxon>Arthropoda</taxon>
        <taxon>Hexapoda</taxon>
        <taxon>Insecta</taxon>
        <taxon>Pterygota</taxon>
        <taxon>Neoptera</taxon>
        <taxon>Endopterygota</taxon>
        <taxon>Hymenoptera</taxon>
        <taxon>Apocrita</taxon>
        <taxon>Aculeata</taxon>
        <taxon>Formicoidea</taxon>
        <taxon>Formicidae</taxon>
        <taxon>Myrmicinae</taxon>
        <taxon>Acromyrmex</taxon>
    </lineage>
</organism>
<evidence type="ECO:0000313" key="1">
    <source>
        <dbReference type="EMBL" id="EGI68766.1"/>
    </source>
</evidence>
<gene>
    <name evidence="1" type="ORF">G5I_02546</name>
</gene>